<evidence type="ECO:0000256" key="8">
    <source>
        <dbReference type="ARBA" id="ARBA00024334"/>
    </source>
</evidence>
<dbReference type="PROSITE" id="PS50011">
    <property type="entry name" value="PROTEIN_KINASE_DOM"/>
    <property type="match status" value="1"/>
</dbReference>
<keyword evidence="4" id="KW-0808">Transferase</keyword>
<evidence type="ECO:0000256" key="7">
    <source>
        <dbReference type="ARBA" id="ARBA00022840"/>
    </source>
</evidence>
<dbReference type="OrthoDB" id="74764at2759"/>
<evidence type="ECO:0000256" key="2">
    <source>
        <dbReference type="ARBA" id="ARBA00011245"/>
    </source>
</evidence>
<dbReference type="InterPro" id="IPR008271">
    <property type="entry name" value="Ser/Thr_kinase_AS"/>
</dbReference>
<reference evidence="13" key="1">
    <citation type="submission" date="2019-06" db="EMBL/GenBank/DDBJ databases">
        <authorList>
            <person name="Zheng W."/>
        </authorList>
    </citation>
    <scope>NUCLEOTIDE SEQUENCE</scope>
    <source>
        <strain evidence="13">QDHG01</strain>
    </source>
</reference>
<feature type="binding site" evidence="9">
    <location>
        <position position="65"/>
    </location>
    <ligand>
        <name>ATP</name>
        <dbReference type="ChEBI" id="CHEBI:30616"/>
    </ligand>
</feature>
<dbReference type="GO" id="GO:0005509">
    <property type="term" value="F:calcium ion binding"/>
    <property type="evidence" value="ECO:0007669"/>
    <property type="project" value="InterPro"/>
</dbReference>
<dbReference type="Gene3D" id="1.10.238.10">
    <property type="entry name" value="EF-hand"/>
    <property type="match status" value="1"/>
</dbReference>
<keyword evidence="7 9" id="KW-0067">ATP-binding</keyword>
<dbReference type="GO" id="GO:0005524">
    <property type="term" value="F:ATP binding"/>
    <property type="evidence" value="ECO:0007669"/>
    <property type="project" value="UniProtKB-UniRule"/>
</dbReference>
<keyword evidence="6" id="KW-0418">Kinase</keyword>
<dbReference type="InterPro" id="IPR000719">
    <property type="entry name" value="Prot_kinase_dom"/>
</dbReference>
<evidence type="ECO:0000256" key="10">
    <source>
        <dbReference type="RuleBase" id="RU000304"/>
    </source>
</evidence>
<feature type="domain" description="EF-hand" evidence="12">
    <location>
        <begin position="376"/>
        <end position="411"/>
    </location>
</feature>
<proteinExistence type="inferred from homology"/>
<dbReference type="AlphaFoldDB" id="A0A8J8T470"/>
<evidence type="ECO:0000313" key="13">
    <source>
        <dbReference type="EMBL" id="TNV80916.1"/>
    </source>
</evidence>
<dbReference type="GO" id="GO:0004674">
    <property type="term" value="F:protein serine/threonine kinase activity"/>
    <property type="evidence" value="ECO:0007669"/>
    <property type="project" value="UniProtKB-KW"/>
</dbReference>
<accession>A0A8J8T470</accession>
<evidence type="ECO:0008006" key="15">
    <source>
        <dbReference type="Google" id="ProtNLM"/>
    </source>
</evidence>
<dbReference type="FunFam" id="1.10.510.10:FF:000571">
    <property type="entry name" value="Maternal embryonic leucine zipper kinase"/>
    <property type="match status" value="1"/>
</dbReference>
<evidence type="ECO:0000256" key="3">
    <source>
        <dbReference type="ARBA" id="ARBA00022527"/>
    </source>
</evidence>
<feature type="domain" description="Protein kinase" evidence="11">
    <location>
        <begin position="36"/>
        <end position="313"/>
    </location>
</feature>
<dbReference type="SUPFAM" id="SSF56112">
    <property type="entry name" value="Protein kinase-like (PK-like)"/>
    <property type="match status" value="1"/>
</dbReference>
<dbReference type="InterPro" id="IPR002048">
    <property type="entry name" value="EF_hand_dom"/>
</dbReference>
<dbReference type="SMART" id="SM00220">
    <property type="entry name" value="S_TKc"/>
    <property type="match status" value="1"/>
</dbReference>
<dbReference type="InterPro" id="IPR017441">
    <property type="entry name" value="Protein_kinase_ATP_BS"/>
</dbReference>
<dbReference type="PROSITE" id="PS50222">
    <property type="entry name" value="EF_HAND_2"/>
    <property type="match status" value="1"/>
</dbReference>
<evidence type="ECO:0000256" key="4">
    <source>
        <dbReference type="ARBA" id="ARBA00022679"/>
    </source>
</evidence>
<protein>
    <recommendedName>
        <fullName evidence="15">Calcium-dependent protein kinase</fullName>
    </recommendedName>
</protein>
<dbReference type="Gene3D" id="3.30.200.20">
    <property type="entry name" value="Phosphorylase Kinase, domain 1"/>
    <property type="match status" value="1"/>
</dbReference>
<evidence type="ECO:0000256" key="6">
    <source>
        <dbReference type="ARBA" id="ARBA00022777"/>
    </source>
</evidence>
<organism evidence="13 14">
    <name type="scientific">Halteria grandinella</name>
    <dbReference type="NCBI Taxonomy" id="5974"/>
    <lineage>
        <taxon>Eukaryota</taxon>
        <taxon>Sar</taxon>
        <taxon>Alveolata</taxon>
        <taxon>Ciliophora</taxon>
        <taxon>Intramacronucleata</taxon>
        <taxon>Spirotrichea</taxon>
        <taxon>Stichotrichia</taxon>
        <taxon>Sporadotrichida</taxon>
        <taxon>Halteriidae</taxon>
        <taxon>Halteria</taxon>
    </lineage>
</organism>
<name>A0A8J8T470_HALGN</name>
<comment type="caution">
    <text evidence="13">The sequence shown here is derived from an EMBL/GenBank/DDBJ whole genome shotgun (WGS) entry which is preliminary data.</text>
</comment>
<gene>
    <name evidence="13" type="ORF">FGO68_gene14120</name>
</gene>
<dbReference type="InterPro" id="IPR050205">
    <property type="entry name" value="CDPK_Ser/Thr_kinases"/>
</dbReference>
<evidence type="ECO:0000313" key="14">
    <source>
        <dbReference type="Proteomes" id="UP000785679"/>
    </source>
</evidence>
<dbReference type="PANTHER" id="PTHR24349">
    <property type="entry name" value="SERINE/THREONINE-PROTEIN KINASE"/>
    <property type="match status" value="1"/>
</dbReference>
<dbReference type="Proteomes" id="UP000785679">
    <property type="component" value="Unassembled WGS sequence"/>
</dbReference>
<evidence type="ECO:0000259" key="12">
    <source>
        <dbReference type="PROSITE" id="PS50222"/>
    </source>
</evidence>
<dbReference type="Gene3D" id="1.10.510.10">
    <property type="entry name" value="Transferase(Phosphotransferase) domain 1"/>
    <property type="match status" value="1"/>
</dbReference>
<evidence type="ECO:0000256" key="1">
    <source>
        <dbReference type="ARBA" id="ARBA00001946"/>
    </source>
</evidence>
<sequence>MENILGGKLFKQVTVAKENLLRDLRLREGKHISKFYRMSKMLGAGSFGDVWMCVQRETGAHRAVKVTKSKIFENKEKDAPKNVLEMQDEDESTAASQELKNEIRILCQLDHPNVVRIHESFQDDHHTYIVLEICKGGELNDEMQIRGKFSEDDVAKLMRQVLSCINYLHNKNIAHRDLKPENILLENNKDLSQIKVADFGTAIQWDPKNKQPFKEKVGTLIYMAPEVFTGSYSEKCDIWSCGVLMYKLLSTRFPFEGEDEVTLRQKLTVGEFDLTSSEWSSVKPDLKDLLKGMLQTNPDKRLTADEAVNHAFFKRKPTDALVIDIDKSKMKKKQLEEVESGAIIKGALTNFLQFSAKSKAKISIYSYFTSELLSKAELNIITSVFKELDKDGDGVLKYRELMDSYKKYAPELAGEFEQKGNGLLKMVNLGCRRPGNLDDYVSYSRFIMAAMKDSSMKMRMAASVRMSSSTSQTSLTS</sequence>
<dbReference type="EMBL" id="RRYP01006862">
    <property type="protein sequence ID" value="TNV80916.1"/>
    <property type="molecule type" value="Genomic_DNA"/>
</dbReference>
<keyword evidence="14" id="KW-1185">Reference proteome</keyword>
<dbReference type="PROSITE" id="PS00108">
    <property type="entry name" value="PROTEIN_KINASE_ST"/>
    <property type="match status" value="1"/>
</dbReference>
<dbReference type="InterPro" id="IPR011009">
    <property type="entry name" value="Kinase-like_dom_sf"/>
</dbReference>
<keyword evidence="3 10" id="KW-0723">Serine/threonine-protein kinase</keyword>
<dbReference type="PROSITE" id="PS00107">
    <property type="entry name" value="PROTEIN_KINASE_ATP"/>
    <property type="match status" value="1"/>
</dbReference>
<dbReference type="InterPro" id="IPR011992">
    <property type="entry name" value="EF-hand-dom_pair"/>
</dbReference>
<dbReference type="SUPFAM" id="SSF47473">
    <property type="entry name" value="EF-hand"/>
    <property type="match status" value="1"/>
</dbReference>
<evidence type="ECO:0000259" key="11">
    <source>
        <dbReference type="PROSITE" id="PS50011"/>
    </source>
</evidence>
<evidence type="ECO:0000256" key="5">
    <source>
        <dbReference type="ARBA" id="ARBA00022741"/>
    </source>
</evidence>
<comment type="similarity">
    <text evidence="8">Belongs to the protein kinase superfamily. Ser/Thr protein kinase family. CDPK subfamily.</text>
</comment>
<dbReference type="Pfam" id="PF00069">
    <property type="entry name" value="Pkinase"/>
    <property type="match status" value="1"/>
</dbReference>
<keyword evidence="5 9" id="KW-0547">Nucleotide-binding</keyword>
<comment type="cofactor">
    <cofactor evidence="1">
        <name>Mg(2+)</name>
        <dbReference type="ChEBI" id="CHEBI:18420"/>
    </cofactor>
</comment>
<comment type="subunit">
    <text evidence="2">Monomer.</text>
</comment>
<dbReference type="CDD" id="cd05117">
    <property type="entry name" value="STKc_CAMK"/>
    <property type="match status" value="1"/>
</dbReference>
<evidence type="ECO:0000256" key="9">
    <source>
        <dbReference type="PROSITE-ProRule" id="PRU10141"/>
    </source>
</evidence>